<dbReference type="Proteomes" id="UP000886741">
    <property type="component" value="Unassembled WGS sequence"/>
</dbReference>
<reference evidence="2" key="1">
    <citation type="submission" date="2020-10" db="EMBL/GenBank/DDBJ databases">
        <authorList>
            <person name="Gilroy R."/>
        </authorList>
    </citation>
    <scope>NUCLEOTIDE SEQUENCE</scope>
    <source>
        <strain evidence="2">ChiBcec16-1751</strain>
    </source>
</reference>
<evidence type="ECO:0000313" key="2">
    <source>
        <dbReference type="EMBL" id="HIS65035.1"/>
    </source>
</evidence>
<accession>A0A9D1JT47</accession>
<evidence type="ECO:0000313" key="3">
    <source>
        <dbReference type="Proteomes" id="UP000886741"/>
    </source>
</evidence>
<dbReference type="AlphaFoldDB" id="A0A9D1JT47"/>
<comment type="caution">
    <text evidence="2">The sequence shown here is derived from an EMBL/GenBank/DDBJ whole genome shotgun (WGS) entry which is preliminary data.</text>
</comment>
<protein>
    <submittedName>
        <fullName evidence="2">Asp23/Gls24 family envelope stress response protein</fullName>
    </submittedName>
</protein>
<dbReference type="Pfam" id="PF03780">
    <property type="entry name" value="Asp23"/>
    <property type="match status" value="1"/>
</dbReference>
<reference evidence="2" key="2">
    <citation type="journal article" date="2021" name="PeerJ">
        <title>Extensive microbial diversity within the chicken gut microbiome revealed by metagenomics and culture.</title>
        <authorList>
            <person name="Gilroy R."/>
            <person name="Ravi A."/>
            <person name="Getino M."/>
            <person name="Pursley I."/>
            <person name="Horton D.L."/>
            <person name="Alikhan N.F."/>
            <person name="Baker D."/>
            <person name="Gharbi K."/>
            <person name="Hall N."/>
            <person name="Watson M."/>
            <person name="Adriaenssens E.M."/>
            <person name="Foster-Nyarko E."/>
            <person name="Jarju S."/>
            <person name="Secka A."/>
            <person name="Antonio M."/>
            <person name="Oren A."/>
            <person name="Chaudhuri R.R."/>
            <person name="La Ragione R."/>
            <person name="Hildebrand F."/>
            <person name="Pallen M.J."/>
        </authorList>
    </citation>
    <scope>NUCLEOTIDE SEQUENCE</scope>
    <source>
        <strain evidence="2">ChiBcec16-1751</strain>
    </source>
</reference>
<gene>
    <name evidence="2" type="ORF">IAA83_06660</name>
</gene>
<dbReference type="InterPro" id="IPR005531">
    <property type="entry name" value="Asp23"/>
</dbReference>
<organism evidence="2 3">
    <name type="scientific">Candidatus Avoscillospira avistercoris</name>
    <dbReference type="NCBI Taxonomy" id="2840707"/>
    <lineage>
        <taxon>Bacteria</taxon>
        <taxon>Bacillati</taxon>
        <taxon>Bacillota</taxon>
        <taxon>Clostridia</taxon>
        <taxon>Eubacteriales</taxon>
        <taxon>Oscillospiraceae</taxon>
        <taxon>Oscillospiraceae incertae sedis</taxon>
        <taxon>Candidatus Avoscillospira</taxon>
    </lineage>
</organism>
<name>A0A9D1JT47_9FIRM</name>
<evidence type="ECO:0000256" key="1">
    <source>
        <dbReference type="ARBA" id="ARBA00005721"/>
    </source>
</evidence>
<comment type="similarity">
    <text evidence="1">Belongs to the asp23 family.</text>
</comment>
<sequence length="126" mass="13265">MGENKEYLSATQENGSIHISQEVIASIAALAASEVEGVCGLSANLGSDIAELLGRKNLGRGVKITIHDDSIAIDCYVVALFGYSVIDIAKNVQERVVTAVESMTGATVRSVNVDICGITLPKETKK</sequence>
<proteinExistence type="inferred from homology"/>
<dbReference type="PANTHER" id="PTHR34297">
    <property type="entry name" value="HYPOTHETICAL CYTOSOLIC PROTEIN-RELATED"/>
    <property type="match status" value="1"/>
</dbReference>
<dbReference type="EMBL" id="DVJJ01000100">
    <property type="protein sequence ID" value="HIS65035.1"/>
    <property type="molecule type" value="Genomic_DNA"/>
</dbReference>